<protein>
    <submittedName>
        <fullName evidence="1">Uncharacterized protein</fullName>
    </submittedName>
</protein>
<accession>A0A2P2Q1I1</accession>
<proteinExistence type="predicted"/>
<organism evidence="1">
    <name type="scientific">Rhizophora mucronata</name>
    <name type="common">Asiatic mangrove</name>
    <dbReference type="NCBI Taxonomy" id="61149"/>
    <lineage>
        <taxon>Eukaryota</taxon>
        <taxon>Viridiplantae</taxon>
        <taxon>Streptophyta</taxon>
        <taxon>Embryophyta</taxon>
        <taxon>Tracheophyta</taxon>
        <taxon>Spermatophyta</taxon>
        <taxon>Magnoliopsida</taxon>
        <taxon>eudicotyledons</taxon>
        <taxon>Gunneridae</taxon>
        <taxon>Pentapetalae</taxon>
        <taxon>rosids</taxon>
        <taxon>fabids</taxon>
        <taxon>Malpighiales</taxon>
        <taxon>Rhizophoraceae</taxon>
        <taxon>Rhizophora</taxon>
    </lineage>
</organism>
<name>A0A2P2Q1I1_RHIMU</name>
<sequence>MTACVPLSLSLLCCYSGCGGENECRQ</sequence>
<evidence type="ECO:0000313" key="1">
    <source>
        <dbReference type="EMBL" id="MBX60854.1"/>
    </source>
</evidence>
<dbReference type="AlphaFoldDB" id="A0A2P2Q1I1"/>
<reference evidence="1" key="1">
    <citation type="submission" date="2018-02" db="EMBL/GenBank/DDBJ databases">
        <title>Rhizophora mucronata_Transcriptome.</title>
        <authorList>
            <person name="Meera S.P."/>
            <person name="Sreeshan A."/>
            <person name="Augustine A."/>
        </authorList>
    </citation>
    <scope>NUCLEOTIDE SEQUENCE</scope>
    <source>
        <tissue evidence="1">Leaf</tissue>
    </source>
</reference>
<dbReference type="EMBL" id="GGEC01080370">
    <property type="protein sequence ID" value="MBX60854.1"/>
    <property type="molecule type" value="Transcribed_RNA"/>
</dbReference>